<dbReference type="Pfam" id="PF03184">
    <property type="entry name" value="DDE_1"/>
    <property type="match status" value="1"/>
</dbReference>
<dbReference type="GO" id="GO:0003676">
    <property type="term" value="F:nucleic acid binding"/>
    <property type="evidence" value="ECO:0007669"/>
    <property type="project" value="InterPro"/>
</dbReference>
<accession>A0A3N4JAM9</accession>
<evidence type="ECO:0000259" key="1">
    <source>
        <dbReference type="Pfam" id="PF03184"/>
    </source>
</evidence>
<dbReference type="OrthoDB" id="2917041at2759"/>
<feature type="non-terminal residue" evidence="2">
    <location>
        <position position="1"/>
    </location>
</feature>
<evidence type="ECO:0000313" key="2">
    <source>
        <dbReference type="EMBL" id="RPA95339.1"/>
    </source>
</evidence>
<keyword evidence="3" id="KW-1185">Reference proteome</keyword>
<gene>
    <name evidence="2" type="ORF">L873DRAFT_1698382</name>
</gene>
<sequence length="98" mass="11574">EFVIIIEGMCRDGTALDPIIILKAEDFVIEWFRRVKGVPENILFGKSHNRWTDETMAMKYLKQNFEPISQSASKTNEKYYLLLFNRHSSHVNSQFLDY</sequence>
<dbReference type="AlphaFoldDB" id="A0A3N4JAM9"/>
<dbReference type="InterPro" id="IPR004875">
    <property type="entry name" value="DDE_SF_endonuclease_dom"/>
</dbReference>
<proteinExistence type="predicted"/>
<organism evidence="2 3">
    <name type="scientific">Choiromyces venosus 120613-1</name>
    <dbReference type="NCBI Taxonomy" id="1336337"/>
    <lineage>
        <taxon>Eukaryota</taxon>
        <taxon>Fungi</taxon>
        <taxon>Dikarya</taxon>
        <taxon>Ascomycota</taxon>
        <taxon>Pezizomycotina</taxon>
        <taxon>Pezizomycetes</taxon>
        <taxon>Pezizales</taxon>
        <taxon>Tuberaceae</taxon>
        <taxon>Choiromyces</taxon>
    </lineage>
</organism>
<reference evidence="2 3" key="1">
    <citation type="journal article" date="2018" name="Nat. Ecol. Evol.">
        <title>Pezizomycetes genomes reveal the molecular basis of ectomycorrhizal truffle lifestyle.</title>
        <authorList>
            <person name="Murat C."/>
            <person name="Payen T."/>
            <person name="Noel B."/>
            <person name="Kuo A."/>
            <person name="Morin E."/>
            <person name="Chen J."/>
            <person name="Kohler A."/>
            <person name="Krizsan K."/>
            <person name="Balestrini R."/>
            <person name="Da Silva C."/>
            <person name="Montanini B."/>
            <person name="Hainaut M."/>
            <person name="Levati E."/>
            <person name="Barry K.W."/>
            <person name="Belfiori B."/>
            <person name="Cichocki N."/>
            <person name="Clum A."/>
            <person name="Dockter R.B."/>
            <person name="Fauchery L."/>
            <person name="Guy J."/>
            <person name="Iotti M."/>
            <person name="Le Tacon F."/>
            <person name="Lindquist E.A."/>
            <person name="Lipzen A."/>
            <person name="Malagnac F."/>
            <person name="Mello A."/>
            <person name="Molinier V."/>
            <person name="Miyauchi S."/>
            <person name="Poulain J."/>
            <person name="Riccioni C."/>
            <person name="Rubini A."/>
            <person name="Sitrit Y."/>
            <person name="Splivallo R."/>
            <person name="Traeger S."/>
            <person name="Wang M."/>
            <person name="Zifcakova L."/>
            <person name="Wipf D."/>
            <person name="Zambonelli A."/>
            <person name="Paolocci F."/>
            <person name="Nowrousian M."/>
            <person name="Ottonello S."/>
            <person name="Baldrian P."/>
            <person name="Spatafora J.W."/>
            <person name="Henrissat B."/>
            <person name="Nagy L.G."/>
            <person name="Aury J.M."/>
            <person name="Wincker P."/>
            <person name="Grigoriev I.V."/>
            <person name="Bonfante P."/>
            <person name="Martin F.M."/>
        </authorList>
    </citation>
    <scope>NUCLEOTIDE SEQUENCE [LARGE SCALE GENOMIC DNA]</scope>
    <source>
        <strain evidence="2 3">120613-1</strain>
    </source>
</reference>
<protein>
    <recommendedName>
        <fullName evidence="1">DDE-1 domain-containing protein</fullName>
    </recommendedName>
</protein>
<name>A0A3N4JAM9_9PEZI</name>
<dbReference type="Proteomes" id="UP000276215">
    <property type="component" value="Unassembled WGS sequence"/>
</dbReference>
<feature type="domain" description="DDE-1" evidence="1">
    <location>
        <begin position="3"/>
        <end position="95"/>
    </location>
</feature>
<dbReference type="EMBL" id="ML120427">
    <property type="protein sequence ID" value="RPA95339.1"/>
    <property type="molecule type" value="Genomic_DNA"/>
</dbReference>
<evidence type="ECO:0000313" key="3">
    <source>
        <dbReference type="Proteomes" id="UP000276215"/>
    </source>
</evidence>